<reference evidence="1 2" key="1">
    <citation type="submission" date="2017-12" db="EMBL/GenBank/DDBJ databases">
        <title>The characterization of oligonucleotides binding to NgAgo.</title>
        <authorList>
            <person name="Jiang L."/>
            <person name="He B."/>
            <person name="Kang J."/>
            <person name="Yu M."/>
            <person name="Li N."/>
            <person name="Fang Y."/>
            <person name="Tang Z."/>
            <person name="Wu P."/>
            <person name="Yao P."/>
            <person name="Huang J."/>
        </authorList>
    </citation>
    <scope>NUCLEOTIDE SEQUENCE [LARGE SCALE GENOMIC DNA]</scope>
    <source>
        <strain evidence="1 2">SP2</strain>
        <tissue evidence="1">Freeze-dried powder thallus</tissue>
    </source>
</reference>
<dbReference type="Proteomes" id="UP000234484">
    <property type="component" value="Unassembled WGS sequence"/>
</dbReference>
<gene>
    <name evidence="1" type="ORF">CYV19_13310</name>
</gene>
<proteinExistence type="predicted"/>
<sequence length="59" mass="6296">METSLATATVSVGFVPANLFWTCRSSHLELPNGHEDIAASITIQEFVSNCILGTIDGTE</sequence>
<accession>A0A2J4JCP2</accession>
<evidence type="ECO:0000313" key="2">
    <source>
        <dbReference type="Proteomes" id="UP000234484"/>
    </source>
</evidence>
<name>A0A2J4JCP2_NATGS</name>
<comment type="caution">
    <text evidence="1">The sequence shown here is derived from an EMBL/GenBank/DDBJ whole genome shotgun (WGS) entry which is preliminary data.</text>
</comment>
<dbReference type="AlphaFoldDB" id="A0A2J4JCP2"/>
<protein>
    <submittedName>
        <fullName evidence="1">Uncharacterized protein</fullName>
    </submittedName>
</protein>
<dbReference type="EMBL" id="PKKI01000043">
    <property type="protein sequence ID" value="PLK19687.1"/>
    <property type="molecule type" value="Genomic_DNA"/>
</dbReference>
<organism evidence="1 2">
    <name type="scientific">Natronobacterium gregoryi (strain ATCC 43098 / DSM 3393 / CCM 3738 / CIP 104747 / IAM 13177 / JCM 8860 / NBRC 102187 / NCIMB 2189 / SP2)</name>
    <dbReference type="NCBI Taxonomy" id="797304"/>
    <lineage>
        <taxon>Archaea</taxon>
        <taxon>Methanobacteriati</taxon>
        <taxon>Methanobacteriota</taxon>
        <taxon>Stenosarchaea group</taxon>
        <taxon>Halobacteria</taxon>
        <taxon>Halobacteriales</taxon>
        <taxon>Natrialbaceae</taxon>
        <taxon>Natronobacterium</taxon>
    </lineage>
</organism>
<evidence type="ECO:0000313" key="1">
    <source>
        <dbReference type="EMBL" id="PLK19687.1"/>
    </source>
</evidence>